<evidence type="ECO:0000256" key="2">
    <source>
        <dbReference type="SAM" id="MobiDB-lite"/>
    </source>
</evidence>
<feature type="coiled-coil region" evidence="1">
    <location>
        <begin position="303"/>
        <end position="372"/>
    </location>
</feature>
<evidence type="ECO:0000256" key="1">
    <source>
        <dbReference type="SAM" id="Coils"/>
    </source>
</evidence>
<comment type="caution">
    <text evidence="3">The sequence shown here is derived from an EMBL/GenBank/DDBJ whole genome shotgun (WGS) entry which is preliminary data.</text>
</comment>
<name>A0A5C7DNI0_9BACT</name>
<protein>
    <submittedName>
        <fullName evidence="3">Uncharacterized protein</fullName>
    </submittedName>
</protein>
<feature type="region of interest" description="Disordered" evidence="2">
    <location>
        <begin position="245"/>
        <end position="271"/>
    </location>
</feature>
<reference evidence="3 4" key="1">
    <citation type="submission" date="2019-07" db="EMBL/GenBank/DDBJ databases">
        <title>Rapid identification of Enteric Bacteria from Whole Genome Sequences (WGS) using Average Nucleotide Identity (ANI).</title>
        <authorList>
            <person name="Lane C."/>
        </authorList>
    </citation>
    <scope>NUCLEOTIDE SEQUENCE [LARGE SCALE GENOMIC DNA]</scope>
    <source>
        <strain evidence="3 4">2016D-0250</strain>
    </source>
</reference>
<accession>A0A5C7DNI0</accession>
<proteinExistence type="predicted"/>
<dbReference type="AlphaFoldDB" id="A0A5C7DNI0"/>
<evidence type="ECO:0000313" key="4">
    <source>
        <dbReference type="Proteomes" id="UP000321310"/>
    </source>
</evidence>
<evidence type="ECO:0000313" key="3">
    <source>
        <dbReference type="EMBL" id="TXE84780.1"/>
    </source>
</evidence>
<organism evidence="3 4">
    <name type="scientific">Campylobacter peloridis</name>
    <dbReference type="NCBI Taxonomy" id="488546"/>
    <lineage>
        <taxon>Bacteria</taxon>
        <taxon>Pseudomonadati</taxon>
        <taxon>Campylobacterota</taxon>
        <taxon>Epsilonproteobacteria</taxon>
        <taxon>Campylobacterales</taxon>
        <taxon>Campylobacteraceae</taxon>
        <taxon>Campylobacter</taxon>
    </lineage>
</organism>
<dbReference type="Proteomes" id="UP000321310">
    <property type="component" value="Unassembled WGS sequence"/>
</dbReference>
<sequence>MLNVTINKVNFDELNIDNLSKRGILQTLEKFWNGNQNEYIEYLDNIGIEYYKNYKNIFNLNQQLNSDIAILQENINQGKYGNFNFKISTIIKNLKDINDLEYYKLNIDLRELNDKTTSQTIKDIFTNIDSVSLVDFKEINDERISLIYHKKGAIVFFDELIIANSRADRVNLIENFQVPKDNNFIVSRFILDFSRELLKENINESFSHTYYIGKKKVSNIKDVKEICYWGELNLKEKEEKKFEEKAQSEKENMIKEQAKSELKQENNNKRESLTKDSYEKIIQNDTSNIKLYNISSMEDDLNKNNLNETKEQNKIQIEKEQAKKEENEIEKIIKYSFEIYEEKEIEKTKQRLQKAQKEANEAYADLKNYLNNGTTILEAIRNIQQKYRNEDTVNFASLLFSKDILNLKNKEEEIKKLKDELDKSIKYEDQLSDEITKREETISKLKGTIQLKTNEIIAMREEFDNEIEQLKNNEEKIKEIEKILVEQEETINELDNENQKLSDDYKISKEKLIKLETENNILKERVKENKEERKYYEDIQKGFYRYQIELEKAKEEKEKLLLKIKKIEENERQNEEKINRMIEKMKSKENESDTTLRAKDIIEGNLDKDFKNYKKN</sequence>
<feature type="coiled-coil region" evidence="1">
    <location>
        <begin position="400"/>
        <end position="591"/>
    </location>
</feature>
<dbReference type="RefSeq" id="WP_147574810.1">
    <property type="nucleotide sequence ID" value="NZ_VOWB01000008.1"/>
</dbReference>
<gene>
    <name evidence="3" type="ORF">FPD46_00665</name>
</gene>
<keyword evidence="1" id="KW-0175">Coiled coil</keyword>
<dbReference type="EMBL" id="VOWB01000008">
    <property type="protein sequence ID" value="TXE84780.1"/>
    <property type="molecule type" value="Genomic_DNA"/>
</dbReference>